<evidence type="ECO:0000256" key="6">
    <source>
        <dbReference type="ARBA" id="ARBA00022960"/>
    </source>
</evidence>
<dbReference type="InterPro" id="IPR036366">
    <property type="entry name" value="PGBDSf"/>
</dbReference>
<evidence type="ECO:0000256" key="9">
    <source>
        <dbReference type="PROSITE-ProRule" id="PRU01373"/>
    </source>
</evidence>
<dbReference type="Proteomes" id="UP000886819">
    <property type="component" value="Unassembled WGS sequence"/>
</dbReference>
<evidence type="ECO:0000256" key="4">
    <source>
        <dbReference type="ARBA" id="ARBA00022679"/>
    </source>
</evidence>
<dbReference type="InterPro" id="IPR050979">
    <property type="entry name" value="LD-transpeptidase"/>
</dbReference>
<keyword evidence="7 9" id="KW-0573">Peptidoglycan synthesis</keyword>
<sequence>MAFCFARKKDPMRGRMALLLLLCGLLAMLQLRGGVAAAPEESLIWIDLSAMRLTLYQDGREAGAWPIASGASDTPTPLGVFRVTHRFHAENSGFGACFLGLDVPWGQYGIHGTNLPGSIGSRASHGCVRMYNRDVEALCRLAPNGTRVVIEEGPYGELGWSLQPLTPGSRSAQVRAAQRRLRALGYYRGALDGIYGAGMSAALAQWKADAGLPPGDWVDAQTWRAMGVLLFE</sequence>
<reference evidence="11" key="1">
    <citation type="submission" date="2020-10" db="EMBL/GenBank/DDBJ databases">
        <authorList>
            <person name="Gilroy R."/>
        </authorList>
    </citation>
    <scope>NUCLEOTIDE SEQUENCE</scope>
    <source>
        <strain evidence="11">ChiHile30-977</strain>
    </source>
</reference>
<keyword evidence="5" id="KW-0378">Hydrolase</keyword>
<dbReference type="SUPFAM" id="SSF141523">
    <property type="entry name" value="L,D-transpeptidase catalytic domain-like"/>
    <property type="match status" value="1"/>
</dbReference>
<evidence type="ECO:0000256" key="7">
    <source>
        <dbReference type="ARBA" id="ARBA00022984"/>
    </source>
</evidence>
<feature type="active site" description="Nucleophile" evidence="9">
    <location>
        <position position="127"/>
    </location>
</feature>
<evidence type="ECO:0000256" key="3">
    <source>
        <dbReference type="ARBA" id="ARBA00022676"/>
    </source>
</evidence>
<dbReference type="GO" id="GO:0005576">
    <property type="term" value="C:extracellular region"/>
    <property type="evidence" value="ECO:0007669"/>
    <property type="project" value="TreeGrafter"/>
</dbReference>
<evidence type="ECO:0000256" key="8">
    <source>
        <dbReference type="ARBA" id="ARBA00023316"/>
    </source>
</evidence>
<reference evidence="11" key="2">
    <citation type="journal article" date="2021" name="PeerJ">
        <title>Extensive microbial diversity within the chicken gut microbiome revealed by metagenomics and culture.</title>
        <authorList>
            <person name="Gilroy R."/>
            <person name="Ravi A."/>
            <person name="Getino M."/>
            <person name="Pursley I."/>
            <person name="Horton D.L."/>
            <person name="Alikhan N.F."/>
            <person name="Baker D."/>
            <person name="Gharbi K."/>
            <person name="Hall N."/>
            <person name="Watson M."/>
            <person name="Adriaenssens E.M."/>
            <person name="Foster-Nyarko E."/>
            <person name="Jarju S."/>
            <person name="Secka A."/>
            <person name="Antonio M."/>
            <person name="Oren A."/>
            <person name="Chaudhuri R.R."/>
            <person name="La Ragione R."/>
            <person name="Hildebrand F."/>
            <person name="Pallen M.J."/>
        </authorList>
    </citation>
    <scope>NUCLEOTIDE SEQUENCE</scope>
    <source>
        <strain evidence="11">ChiHile30-977</strain>
    </source>
</reference>
<keyword evidence="3" id="KW-0328">Glycosyltransferase</keyword>
<dbReference type="Gene3D" id="1.10.101.10">
    <property type="entry name" value="PGBD-like superfamily/PGBD"/>
    <property type="match status" value="1"/>
</dbReference>
<evidence type="ECO:0000256" key="5">
    <source>
        <dbReference type="ARBA" id="ARBA00022801"/>
    </source>
</evidence>
<dbReference type="SUPFAM" id="SSF47090">
    <property type="entry name" value="PGBD-like"/>
    <property type="match status" value="1"/>
</dbReference>
<dbReference type="GO" id="GO:0071555">
    <property type="term" value="P:cell wall organization"/>
    <property type="evidence" value="ECO:0007669"/>
    <property type="project" value="UniProtKB-UniRule"/>
</dbReference>
<dbReference type="GO" id="GO:0071972">
    <property type="term" value="F:peptidoglycan L,D-transpeptidase activity"/>
    <property type="evidence" value="ECO:0007669"/>
    <property type="project" value="TreeGrafter"/>
</dbReference>
<organism evidence="11 12">
    <name type="scientific">Candidatus Avichristensenella intestinipullorum</name>
    <dbReference type="NCBI Taxonomy" id="2840693"/>
    <lineage>
        <taxon>Bacteria</taxon>
        <taxon>Bacillati</taxon>
        <taxon>Bacillota</taxon>
        <taxon>Clostridia</taxon>
        <taxon>Candidatus Avichristensenella</taxon>
    </lineage>
</organism>
<dbReference type="PROSITE" id="PS52029">
    <property type="entry name" value="LD_TPASE"/>
    <property type="match status" value="1"/>
</dbReference>
<name>A0A9D0YTV6_9FIRM</name>
<accession>A0A9D0YTV6</accession>
<evidence type="ECO:0000256" key="2">
    <source>
        <dbReference type="ARBA" id="ARBA00005992"/>
    </source>
</evidence>
<evidence type="ECO:0000256" key="1">
    <source>
        <dbReference type="ARBA" id="ARBA00004752"/>
    </source>
</evidence>
<dbReference type="InterPro" id="IPR036365">
    <property type="entry name" value="PGBD-like_sf"/>
</dbReference>
<evidence type="ECO:0000313" key="11">
    <source>
        <dbReference type="EMBL" id="HIQ61994.1"/>
    </source>
</evidence>
<dbReference type="GO" id="GO:0016757">
    <property type="term" value="F:glycosyltransferase activity"/>
    <property type="evidence" value="ECO:0007669"/>
    <property type="project" value="UniProtKB-KW"/>
</dbReference>
<keyword evidence="8 9" id="KW-0961">Cell wall biogenesis/degradation</keyword>
<dbReference type="Gene3D" id="2.40.440.10">
    <property type="entry name" value="L,D-transpeptidase catalytic domain-like"/>
    <property type="match status" value="1"/>
</dbReference>
<dbReference type="CDD" id="cd16913">
    <property type="entry name" value="YkuD_like"/>
    <property type="match status" value="1"/>
</dbReference>
<dbReference type="GO" id="GO:0018104">
    <property type="term" value="P:peptidoglycan-protein cross-linking"/>
    <property type="evidence" value="ECO:0007669"/>
    <property type="project" value="TreeGrafter"/>
</dbReference>
<dbReference type="InterPro" id="IPR002477">
    <property type="entry name" value="Peptidoglycan-bd-like"/>
</dbReference>
<dbReference type="InterPro" id="IPR038063">
    <property type="entry name" value="Transpep_catalytic_dom"/>
</dbReference>
<comment type="pathway">
    <text evidence="1 9">Cell wall biogenesis; peptidoglycan biosynthesis.</text>
</comment>
<comment type="caution">
    <text evidence="11">The sequence shown here is derived from an EMBL/GenBank/DDBJ whole genome shotgun (WGS) entry which is preliminary data.</text>
</comment>
<proteinExistence type="inferred from homology"/>
<evidence type="ECO:0000313" key="12">
    <source>
        <dbReference type="Proteomes" id="UP000886819"/>
    </source>
</evidence>
<comment type="similarity">
    <text evidence="2">Belongs to the YkuD family.</text>
</comment>
<dbReference type="InterPro" id="IPR005490">
    <property type="entry name" value="LD_TPept_cat_dom"/>
</dbReference>
<evidence type="ECO:0000259" key="10">
    <source>
        <dbReference type="PROSITE" id="PS52029"/>
    </source>
</evidence>
<protein>
    <submittedName>
        <fullName evidence="11">L,D-transpeptidase family protein</fullName>
    </submittedName>
</protein>
<feature type="domain" description="L,D-TPase catalytic" evidence="10">
    <location>
        <begin position="42"/>
        <end position="151"/>
    </location>
</feature>
<dbReference type="Pfam" id="PF03734">
    <property type="entry name" value="YkuD"/>
    <property type="match status" value="1"/>
</dbReference>
<keyword evidence="6 9" id="KW-0133">Cell shape</keyword>
<dbReference type="PANTHER" id="PTHR30582">
    <property type="entry name" value="L,D-TRANSPEPTIDASE"/>
    <property type="match status" value="1"/>
</dbReference>
<dbReference type="EMBL" id="DVFI01000002">
    <property type="protein sequence ID" value="HIQ61994.1"/>
    <property type="molecule type" value="Genomic_DNA"/>
</dbReference>
<gene>
    <name evidence="11" type="ORF">IAA66_00210</name>
</gene>
<feature type="active site" description="Proton donor/acceptor" evidence="9">
    <location>
        <position position="111"/>
    </location>
</feature>
<dbReference type="AlphaFoldDB" id="A0A9D0YTV6"/>
<dbReference type="PANTHER" id="PTHR30582:SF24">
    <property type="entry name" value="L,D-TRANSPEPTIDASE ERFK_SRFK-RELATED"/>
    <property type="match status" value="1"/>
</dbReference>
<dbReference type="GO" id="GO:0008360">
    <property type="term" value="P:regulation of cell shape"/>
    <property type="evidence" value="ECO:0007669"/>
    <property type="project" value="UniProtKB-UniRule"/>
</dbReference>
<dbReference type="Pfam" id="PF01471">
    <property type="entry name" value="PG_binding_1"/>
    <property type="match status" value="1"/>
</dbReference>
<keyword evidence="4" id="KW-0808">Transferase</keyword>